<reference evidence="2" key="2">
    <citation type="submission" date="2021-03" db="UniProtKB">
        <authorList>
            <consortium name="EnsemblPlants"/>
        </authorList>
    </citation>
    <scope>IDENTIFICATION</scope>
</reference>
<protein>
    <submittedName>
        <fullName evidence="2">Uncharacterized protein</fullName>
    </submittedName>
</protein>
<dbReference type="Proteomes" id="UP000596660">
    <property type="component" value="Unplaced"/>
</dbReference>
<dbReference type="PANTHER" id="PTHR34835">
    <property type="entry name" value="OS07G0283600 PROTEIN-RELATED"/>
    <property type="match status" value="1"/>
</dbReference>
<dbReference type="EnsemblPlants" id="AUR62041478-RA">
    <property type="protein sequence ID" value="AUR62041478-RA:cds"/>
    <property type="gene ID" value="AUR62041478"/>
</dbReference>
<accession>A0A803N6X0</accession>
<feature type="region of interest" description="Disordered" evidence="1">
    <location>
        <begin position="59"/>
        <end position="89"/>
    </location>
</feature>
<name>A0A803N6X0_CHEQI</name>
<dbReference type="Gramene" id="AUR62041478-RA">
    <property type="protein sequence ID" value="AUR62041478-RA:cds"/>
    <property type="gene ID" value="AUR62041478"/>
</dbReference>
<evidence type="ECO:0000313" key="3">
    <source>
        <dbReference type="Proteomes" id="UP000596660"/>
    </source>
</evidence>
<keyword evidence="3" id="KW-1185">Reference proteome</keyword>
<feature type="region of interest" description="Disordered" evidence="1">
    <location>
        <begin position="1"/>
        <end position="32"/>
    </location>
</feature>
<dbReference type="PANTHER" id="PTHR34835:SF34">
    <property type="entry name" value="OS08G0555500 PROTEIN"/>
    <property type="match status" value="1"/>
</dbReference>
<reference evidence="2" key="1">
    <citation type="journal article" date="2017" name="Nature">
        <title>The genome of Chenopodium quinoa.</title>
        <authorList>
            <person name="Jarvis D.E."/>
            <person name="Ho Y.S."/>
            <person name="Lightfoot D.J."/>
            <person name="Schmoeckel S.M."/>
            <person name="Li B."/>
            <person name="Borm T.J.A."/>
            <person name="Ohyanagi H."/>
            <person name="Mineta K."/>
            <person name="Michell C.T."/>
            <person name="Saber N."/>
            <person name="Kharbatia N.M."/>
            <person name="Rupper R.R."/>
            <person name="Sharp A.R."/>
            <person name="Dally N."/>
            <person name="Boughton B.A."/>
            <person name="Woo Y.H."/>
            <person name="Gao G."/>
            <person name="Schijlen E.G.W.M."/>
            <person name="Guo X."/>
            <person name="Momin A.A."/>
            <person name="Negrao S."/>
            <person name="Al-Babili S."/>
            <person name="Gehring C."/>
            <person name="Roessner U."/>
            <person name="Jung C."/>
            <person name="Murphy K."/>
            <person name="Arold S.T."/>
            <person name="Gojobori T."/>
            <person name="van der Linden C.G."/>
            <person name="van Loo E.N."/>
            <person name="Jellen E.N."/>
            <person name="Maughan P.J."/>
            <person name="Tester M."/>
        </authorList>
    </citation>
    <scope>NUCLEOTIDE SEQUENCE [LARGE SCALE GENOMIC DNA]</scope>
    <source>
        <strain evidence="2">cv. PI 614886</strain>
    </source>
</reference>
<sequence length="569" mass="64345">MARTRGGGTFHRRRGLRSSTTKVDQPLSSLKKKTRAIKKKSVAIEVHEDVLEHQVSAIGSPSSCRKRTHEDEAEAAALAHPKKPRTRTKKSIVEAGESGGDVPILRPFKTKCRPLHLVDMTSNFTLDQTNSVNEIGFGGLLSLKLKRNPASMYRWLIDSFDCGSCMFSIDNNEFVVNEYGVYDVFCLPLNPKNVEEIPRSANKNNPDFVLKHYWRLHFGLTDENDQIPLNLLEFRIPTLGQGGNEFKQLFVMHAISTFLAPTSNRTVDLRIVKALDDVEQIKNLNWCKYVLEKLCEGVKSYKKGEIQNYCGCILMSEIIYFYRLKFRNVELSTSLPLIQHWNDKLIRDRIKKEKLSKSFGCGILLSDVYPVSGKLKFLNGHVVGTTGGSMGNVGGSDNVVRNVGGSADVPDSQGIIQFIFPQGSMSYQEIHSAAIDPIHEQFLFMKRDMHVISCFYNDKIKEVLLSRREANNCSGINLSQYDSFFMDPRVQYVIDEISELALWVTKFPEVLDQISTFDHNKTNGGKEAIRGTFPVIGFENILANGRSRCLFSLDRKSDEKLILISHFLK</sequence>
<feature type="compositionally biased region" description="Polar residues" evidence="1">
    <location>
        <begin position="18"/>
        <end position="28"/>
    </location>
</feature>
<dbReference type="AlphaFoldDB" id="A0A803N6X0"/>
<evidence type="ECO:0000313" key="2">
    <source>
        <dbReference type="EnsemblPlants" id="AUR62041478-RA:cds"/>
    </source>
</evidence>
<organism evidence="2 3">
    <name type="scientific">Chenopodium quinoa</name>
    <name type="common">Quinoa</name>
    <dbReference type="NCBI Taxonomy" id="63459"/>
    <lineage>
        <taxon>Eukaryota</taxon>
        <taxon>Viridiplantae</taxon>
        <taxon>Streptophyta</taxon>
        <taxon>Embryophyta</taxon>
        <taxon>Tracheophyta</taxon>
        <taxon>Spermatophyta</taxon>
        <taxon>Magnoliopsida</taxon>
        <taxon>eudicotyledons</taxon>
        <taxon>Gunneridae</taxon>
        <taxon>Pentapetalae</taxon>
        <taxon>Caryophyllales</taxon>
        <taxon>Chenopodiaceae</taxon>
        <taxon>Chenopodioideae</taxon>
        <taxon>Atripliceae</taxon>
        <taxon>Chenopodium</taxon>
    </lineage>
</organism>
<evidence type="ECO:0000256" key="1">
    <source>
        <dbReference type="SAM" id="MobiDB-lite"/>
    </source>
</evidence>
<proteinExistence type="predicted"/>
<feature type="compositionally biased region" description="Basic residues" evidence="1">
    <location>
        <begin position="80"/>
        <end position="89"/>
    </location>
</feature>